<keyword evidence="10" id="KW-0732">Signal</keyword>
<feature type="chain" id="PRO_5004556198" evidence="10">
    <location>
        <begin position="20"/>
        <end position="538"/>
    </location>
</feature>
<dbReference type="GO" id="GO:0020037">
    <property type="term" value="F:heme binding"/>
    <property type="evidence" value="ECO:0007669"/>
    <property type="project" value="InterPro"/>
</dbReference>
<evidence type="ECO:0000256" key="7">
    <source>
        <dbReference type="ARBA" id="ARBA00023004"/>
    </source>
</evidence>
<dbReference type="SUPFAM" id="SSF48264">
    <property type="entry name" value="Cytochrome P450"/>
    <property type="match status" value="1"/>
</dbReference>
<keyword evidence="8" id="KW-0503">Monooxygenase</keyword>
<evidence type="ECO:0000256" key="10">
    <source>
        <dbReference type="SAM" id="SignalP"/>
    </source>
</evidence>
<evidence type="ECO:0000256" key="5">
    <source>
        <dbReference type="ARBA" id="ARBA00022723"/>
    </source>
</evidence>
<dbReference type="PRINTS" id="PR00385">
    <property type="entry name" value="P450"/>
</dbReference>
<feature type="binding site" description="axial binding residue" evidence="9">
    <location>
        <position position="476"/>
    </location>
    <ligand>
        <name>heme</name>
        <dbReference type="ChEBI" id="CHEBI:30413"/>
    </ligand>
    <ligandPart>
        <name>Fe</name>
        <dbReference type="ChEBI" id="CHEBI:18248"/>
    </ligandPart>
</feature>
<dbReference type="Pfam" id="PF00067">
    <property type="entry name" value="p450"/>
    <property type="match status" value="1"/>
</dbReference>
<dbReference type="EMBL" id="KB469296">
    <property type="protein sequence ID" value="EPQ60091.1"/>
    <property type="molecule type" value="Genomic_DNA"/>
</dbReference>
<dbReference type="HOGENOM" id="CLU_001570_5_11_1"/>
<dbReference type="PANTHER" id="PTHR24305:SF166">
    <property type="entry name" value="CYTOCHROME P450 12A4, MITOCHONDRIAL-RELATED"/>
    <property type="match status" value="1"/>
</dbReference>
<evidence type="ECO:0000256" key="6">
    <source>
        <dbReference type="ARBA" id="ARBA00023002"/>
    </source>
</evidence>
<comment type="similarity">
    <text evidence="3">Belongs to the cytochrome P450 family.</text>
</comment>
<dbReference type="KEGG" id="gtr:GLOTRDRAFT_51967"/>
<evidence type="ECO:0000256" key="3">
    <source>
        <dbReference type="ARBA" id="ARBA00010617"/>
    </source>
</evidence>
<dbReference type="Proteomes" id="UP000030669">
    <property type="component" value="Unassembled WGS sequence"/>
</dbReference>
<keyword evidence="12" id="KW-1185">Reference proteome</keyword>
<keyword evidence="6" id="KW-0560">Oxidoreductase</keyword>
<dbReference type="CDD" id="cd11069">
    <property type="entry name" value="CYP_FUM15-like"/>
    <property type="match status" value="1"/>
</dbReference>
<protein>
    <submittedName>
        <fullName evidence="11">Cytochrome P450</fullName>
    </submittedName>
</protein>
<dbReference type="eggNOG" id="KOG0157">
    <property type="taxonomic scope" value="Eukaryota"/>
</dbReference>
<evidence type="ECO:0000313" key="11">
    <source>
        <dbReference type="EMBL" id="EPQ60091.1"/>
    </source>
</evidence>
<reference evidence="11 12" key="1">
    <citation type="journal article" date="2012" name="Science">
        <title>The Paleozoic origin of enzymatic lignin decomposition reconstructed from 31 fungal genomes.</title>
        <authorList>
            <person name="Floudas D."/>
            <person name="Binder M."/>
            <person name="Riley R."/>
            <person name="Barry K."/>
            <person name="Blanchette R.A."/>
            <person name="Henrissat B."/>
            <person name="Martinez A.T."/>
            <person name="Otillar R."/>
            <person name="Spatafora J.W."/>
            <person name="Yadav J.S."/>
            <person name="Aerts A."/>
            <person name="Benoit I."/>
            <person name="Boyd A."/>
            <person name="Carlson A."/>
            <person name="Copeland A."/>
            <person name="Coutinho P.M."/>
            <person name="de Vries R.P."/>
            <person name="Ferreira P."/>
            <person name="Findley K."/>
            <person name="Foster B."/>
            <person name="Gaskell J."/>
            <person name="Glotzer D."/>
            <person name="Gorecki P."/>
            <person name="Heitman J."/>
            <person name="Hesse C."/>
            <person name="Hori C."/>
            <person name="Igarashi K."/>
            <person name="Jurgens J.A."/>
            <person name="Kallen N."/>
            <person name="Kersten P."/>
            <person name="Kohler A."/>
            <person name="Kuees U."/>
            <person name="Kumar T.K.A."/>
            <person name="Kuo A."/>
            <person name="LaButti K."/>
            <person name="Larrondo L.F."/>
            <person name="Lindquist E."/>
            <person name="Ling A."/>
            <person name="Lombard V."/>
            <person name="Lucas S."/>
            <person name="Lundell T."/>
            <person name="Martin R."/>
            <person name="McLaughlin D.J."/>
            <person name="Morgenstern I."/>
            <person name="Morin E."/>
            <person name="Murat C."/>
            <person name="Nagy L.G."/>
            <person name="Nolan M."/>
            <person name="Ohm R.A."/>
            <person name="Patyshakuliyeva A."/>
            <person name="Rokas A."/>
            <person name="Ruiz-Duenas F.J."/>
            <person name="Sabat G."/>
            <person name="Salamov A."/>
            <person name="Samejima M."/>
            <person name="Schmutz J."/>
            <person name="Slot J.C."/>
            <person name="St John F."/>
            <person name="Stenlid J."/>
            <person name="Sun H."/>
            <person name="Sun S."/>
            <person name="Syed K."/>
            <person name="Tsang A."/>
            <person name="Wiebenga A."/>
            <person name="Young D."/>
            <person name="Pisabarro A."/>
            <person name="Eastwood D.C."/>
            <person name="Martin F."/>
            <person name="Cullen D."/>
            <person name="Grigoriev I.V."/>
            <person name="Hibbett D.S."/>
        </authorList>
    </citation>
    <scope>NUCLEOTIDE SEQUENCE [LARGE SCALE GENOMIC DNA]</scope>
    <source>
        <strain evidence="11 12">ATCC 11539</strain>
    </source>
</reference>
<dbReference type="InterPro" id="IPR050121">
    <property type="entry name" value="Cytochrome_P450_monoxygenase"/>
</dbReference>
<feature type="signal peptide" evidence="10">
    <location>
        <begin position="1"/>
        <end position="19"/>
    </location>
</feature>
<dbReference type="InterPro" id="IPR002401">
    <property type="entry name" value="Cyt_P450_E_grp-I"/>
</dbReference>
<dbReference type="STRING" id="670483.S7QK33"/>
<keyword evidence="5 9" id="KW-0479">Metal-binding</keyword>
<keyword evidence="4 9" id="KW-0349">Heme</keyword>
<comment type="pathway">
    <text evidence="2">Secondary metabolite biosynthesis.</text>
</comment>
<dbReference type="RefSeq" id="XP_007860329.1">
    <property type="nucleotide sequence ID" value="XM_007862138.1"/>
</dbReference>
<gene>
    <name evidence="11" type="ORF">GLOTRDRAFT_51967</name>
</gene>
<dbReference type="GO" id="GO:0004497">
    <property type="term" value="F:monooxygenase activity"/>
    <property type="evidence" value="ECO:0007669"/>
    <property type="project" value="UniProtKB-KW"/>
</dbReference>
<dbReference type="InterPro" id="IPR001128">
    <property type="entry name" value="Cyt_P450"/>
</dbReference>
<evidence type="ECO:0000256" key="1">
    <source>
        <dbReference type="ARBA" id="ARBA00001971"/>
    </source>
</evidence>
<dbReference type="OrthoDB" id="1470350at2759"/>
<name>S7QK33_GLOTA</name>
<dbReference type="GO" id="GO:0016705">
    <property type="term" value="F:oxidoreductase activity, acting on paired donors, with incorporation or reduction of molecular oxygen"/>
    <property type="evidence" value="ECO:0007669"/>
    <property type="project" value="InterPro"/>
</dbReference>
<dbReference type="OMA" id="PFGGFYF"/>
<dbReference type="Gene3D" id="1.10.630.10">
    <property type="entry name" value="Cytochrome P450"/>
    <property type="match status" value="1"/>
</dbReference>
<organism evidence="11 12">
    <name type="scientific">Gloeophyllum trabeum (strain ATCC 11539 / FP-39264 / Madison 617)</name>
    <name type="common">Brown rot fungus</name>
    <dbReference type="NCBI Taxonomy" id="670483"/>
    <lineage>
        <taxon>Eukaryota</taxon>
        <taxon>Fungi</taxon>
        <taxon>Dikarya</taxon>
        <taxon>Basidiomycota</taxon>
        <taxon>Agaricomycotina</taxon>
        <taxon>Agaricomycetes</taxon>
        <taxon>Gloeophyllales</taxon>
        <taxon>Gloeophyllaceae</taxon>
        <taxon>Gloeophyllum</taxon>
    </lineage>
</organism>
<evidence type="ECO:0000256" key="4">
    <source>
        <dbReference type="ARBA" id="ARBA00022617"/>
    </source>
</evidence>
<proteinExistence type="inferred from homology"/>
<evidence type="ECO:0000256" key="8">
    <source>
        <dbReference type="ARBA" id="ARBA00023033"/>
    </source>
</evidence>
<keyword evidence="7 9" id="KW-0408">Iron</keyword>
<dbReference type="GO" id="GO:0005506">
    <property type="term" value="F:iron ion binding"/>
    <property type="evidence" value="ECO:0007669"/>
    <property type="project" value="InterPro"/>
</dbReference>
<evidence type="ECO:0000256" key="9">
    <source>
        <dbReference type="PIRSR" id="PIRSR602401-1"/>
    </source>
</evidence>
<dbReference type="PRINTS" id="PR00463">
    <property type="entry name" value="EP450I"/>
</dbReference>
<evidence type="ECO:0000313" key="12">
    <source>
        <dbReference type="Proteomes" id="UP000030669"/>
    </source>
</evidence>
<sequence length="538" mass="61223">MCQGVIAILLLVLPLPLLYRRWKYVSIAYIQGPHVDSFILGNFPEYFQNEVGQCEFEWQERLGAVYRIKGLFGEDRLMIADPKALQHVYQTASTQWLKPTIRREITRMYIGRGIAWAEGEDHRRHRRIMMPAFGNIESRGMMPLFRETADRMCGHWKDIISTLGDGKSASIDVADWLSRATLDAIGEAAFGIQFGTMENKDDKLARSYYSLLMQAFGLPTRVKIFAQQISAYFPAWVFRLLERLPSRSLERLREVAYEGNRVAEELVQRKMEALRIGSEALDKDVMSLLVEANLSATPENKLNNEELYAQMRTILVAGHETSGNTLAFILYELSKNPSIQTRILEEIHSTLGVSQEYTMAQLDRMHYTLAVIKEVLRVHPVVYGPFLVAKEPDVIPLSKPIISIDGKPISTIPVSAGQYIHISLAGYNRLKDVWGEDAHEFLPERWLEIEEGRREIHSLFGVYSNLGNFVSGAISCLGWRFAVIEMQVFLVEIVRNFQFSLPPNGKRVIRATSGVMAPVLEGEVEKGKQLPLVMELRD</sequence>
<comment type="cofactor">
    <cofactor evidence="1 9">
        <name>heme</name>
        <dbReference type="ChEBI" id="CHEBI:30413"/>
    </cofactor>
</comment>
<dbReference type="AlphaFoldDB" id="S7QK33"/>
<dbReference type="InterPro" id="IPR036396">
    <property type="entry name" value="Cyt_P450_sf"/>
</dbReference>
<evidence type="ECO:0000256" key="2">
    <source>
        <dbReference type="ARBA" id="ARBA00005179"/>
    </source>
</evidence>
<dbReference type="GeneID" id="19306859"/>
<dbReference type="PANTHER" id="PTHR24305">
    <property type="entry name" value="CYTOCHROME P450"/>
    <property type="match status" value="1"/>
</dbReference>
<accession>S7QK33</accession>